<organism evidence="1 2">
    <name type="scientific">Streblomastix strix</name>
    <dbReference type="NCBI Taxonomy" id="222440"/>
    <lineage>
        <taxon>Eukaryota</taxon>
        <taxon>Metamonada</taxon>
        <taxon>Preaxostyla</taxon>
        <taxon>Oxymonadida</taxon>
        <taxon>Streblomastigidae</taxon>
        <taxon>Streblomastix</taxon>
    </lineage>
</organism>
<evidence type="ECO:0000313" key="2">
    <source>
        <dbReference type="Proteomes" id="UP000324800"/>
    </source>
</evidence>
<dbReference type="AlphaFoldDB" id="A0A5J4X9C2"/>
<comment type="caution">
    <text evidence="1">The sequence shown here is derived from an EMBL/GenBank/DDBJ whole genome shotgun (WGS) entry which is preliminary data.</text>
</comment>
<evidence type="ECO:0000313" key="1">
    <source>
        <dbReference type="EMBL" id="KAA6403891.1"/>
    </source>
</evidence>
<name>A0A5J4X9C2_9EUKA</name>
<dbReference type="Proteomes" id="UP000324800">
    <property type="component" value="Unassembled WGS sequence"/>
</dbReference>
<proteinExistence type="predicted"/>
<dbReference type="EMBL" id="SNRW01000049">
    <property type="protein sequence ID" value="KAA6403891.1"/>
    <property type="molecule type" value="Genomic_DNA"/>
</dbReference>
<accession>A0A5J4X9C2</accession>
<sequence>MSKSEMLEATIQTIAQANEKQKKETEYLLQKSTPGYAKAGGAIAQFSLNAFQRAEASIKAAEIEAKISQQHNASDQLWRNIMLQTNKRTEPTRQDAELLEKWIDYQIMLLKGENPIDRREYYKQFQTILG</sequence>
<gene>
    <name evidence="1" type="ORF">EZS28_000578</name>
</gene>
<protein>
    <submittedName>
        <fullName evidence="1">Uncharacterized protein</fullName>
    </submittedName>
</protein>
<reference evidence="1 2" key="1">
    <citation type="submission" date="2019-03" db="EMBL/GenBank/DDBJ databases">
        <title>Single cell metagenomics reveals metabolic interactions within the superorganism composed of flagellate Streblomastix strix and complex community of Bacteroidetes bacteria on its surface.</title>
        <authorList>
            <person name="Treitli S.C."/>
            <person name="Kolisko M."/>
            <person name="Husnik F."/>
            <person name="Keeling P."/>
            <person name="Hampl V."/>
        </authorList>
    </citation>
    <scope>NUCLEOTIDE SEQUENCE [LARGE SCALE GENOMIC DNA]</scope>
    <source>
        <strain evidence="1">ST1C</strain>
    </source>
</reference>